<dbReference type="Proteomes" id="UP000824160">
    <property type="component" value="Unassembled WGS sequence"/>
</dbReference>
<dbReference type="PANTHER" id="PTHR11469">
    <property type="entry name" value="GLUCOSE-6-PHOSPHATE ISOMERASE"/>
    <property type="match status" value="1"/>
</dbReference>
<dbReference type="EMBL" id="DVLW01000119">
    <property type="protein sequence ID" value="HIT94423.1"/>
    <property type="molecule type" value="Genomic_DNA"/>
</dbReference>
<dbReference type="AlphaFoldDB" id="A0A9D1KQW3"/>
<dbReference type="SUPFAM" id="SSF53697">
    <property type="entry name" value="SIS domain"/>
    <property type="match status" value="1"/>
</dbReference>
<dbReference type="PROSITE" id="PS00174">
    <property type="entry name" value="P_GLUCOSE_ISOMERASE_2"/>
    <property type="match status" value="1"/>
</dbReference>
<evidence type="ECO:0000313" key="6">
    <source>
        <dbReference type="EMBL" id="HIT94423.1"/>
    </source>
</evidence>
<evidence type="ECO:0000256" key="5">
    <source>
        <dbReference type="RuleBase" id="RU000612"/>
    </source>
</evidence>
<comment type="catalytic activity">
    <reaction evidence="5">
        <text>alpha-D-glucose 6-phosphate = beta-D-fructose 6-phosphate</text>
        <dbReference type="Rhea" id="RHEA:11816"/>
        <dbReference type="ChEBI" id="CHEBI:57634"/>
        <dbReference type="ChEBI" id="CHEBI:58225"/>
        <dbReference type="EC" id="5.3.1.9"/>
    </reaction>
</comment>
<dbReference type="CDD" id="cd05016">
    <property type="entry name" value="SIS_PGI_2"/>
    <property type="match status" value="1"/>
</dbReference>
<reference evidence="6" key="1">
    <citation type="submission" date="2020-10" db="EMBL/GenBank/DDBJ databases">
        <authorList>
            <person name="Gilroy R."/>
        </authorList>
    </citation>
    <scope>NUCLEOTIDE SEQUENCE</scope>
    <source>
        <strain evidence="6">ChiBcec7-5410</strain>
    </source>
</reference>
<dbReference type="EC" id="5.3.1.9" evidence="1 5"/>
<evidence type="ECO:0000256" key="1">
    <source>
        <dbReference type="ARBA" id="ARBA00011952"/>
    </source>
</evidence>
<dbReference type="GO" id="GO:0097367">
    <property type="term" value="F:carbohydrate derivative binding"/>
    <property type="evidence" value="ECO:0007669"/>
    <property type="project" value="InterPro"/>
</dbReference>
<comment type="pathway">
    <text evidence="5">Carbohydrate degradation; glycolysis; D-glyceraldehyde 3-phosphate and glycerone phosphate from D-glucose: step 2/4.</text>
</comment>
<comment type="caution">
    <text evidence="6">The sequence shown here is derived from an EMBL/GenBank/DDBJ whole genome shotgun (WGS) entry which is preliminary data.</text>
</comment>
<dbReference type="GO" id="GO:0006094">
    <property type="term" value="P:gluconeogenesis"/>
    <property type="evidence" value="ECO:0007669"/>
    <property type="project" value="UniProtKB-KW"/>
</dbReference>
<dbReference type="Gene3D" id="3.40.50.10490">
    <property type="entry name" value="Glucose-6-phosphate isomerase like protein, domain 1"/>
    <property type="match status" value="2"/>
</dbReference>
<dbReference type="PRINTS" id="PR00662">
    <property type="entry name" value="G6PISOMERASE"/>
</dbReference>
<evidence type="ECO:0000256" key="4">
    <source>
        <dbReference type="ARBA" id="ARBA00023235"/>
    </source>
</evidence>
<evidence type="ECO:0000313" key="7">
    <source>
        <dbReference type="Proteomes" id="UP000824160"/>
    </source>
</evidence>
<organism evidence="6 7">
    <name type="scientific">Candidatus Faecivivens stercoripullorum</name>
    <dbReference type="NCBI Taxonomy" id="2840805"/>
    <lineage>
        <taxon>Bacteria</taxon>
        <taxon>Bacillati</taxon>
        <taxon>Bacillota</taxon>
        <taxon>Clostridia</taxon>
        <taxon>Eubacteriales</taxon>
        <taxon>Oscillospiraceae</taxon>
        <taxon>Oscillospiraceae incertae sedis</taxon>
        <taxon>Candidatus Faecivivens</taxon>
    </lineage>
</organism>
<name>A0A9D1KQW3_9FIRM</name>
<comment type="similarity">
    <text evidence="5">Belongs to the GPI family.</text>
</comment>
<dbReference type="InterPro" id="IPR001672">
    <property type="entry name" value="G6P_Isomerase"/>
</dbReference>
<dbReference type="GO" id="GO:0051156">
    <property type="term" value="P:glucose 6-phosphate metabolic process"/>
    <property type="evidence" value="ECO:0007669"/>
    <property type="project" value="TreeGrafter"/>
</dbReference>
<keyword evidence="2 5" id="KW-0312">Gluconeogenesis</keyword>
<dbReference type="GO" id="GO:0005829">
    <property type="term" value="C:cytosol"/>
    <property type="evidence" value="ECO:0007669"/>
    <property type="project" value="TreeGrafter"/>
</dbReference>
<proteinExistence type="inferred from homology"/>
<gene>
    <name evidence="6" type="ORF">IAC43_04510</name>
</gene>
<dbReference type="Pfam" id="PF00342">
    <property type="entry name" value="PGI"/>
    <property type="match status" value="1"/>
</dbReference>
<evidence type="ECO:0000256" key="2">
    <source>
        <dbReference type="ARBA" id="ARBA00022432"/>
    </source>
</evidence>
<dbReference type="PROSITE" id="PS51463">
    <property type="entry name" value="P_GLUCOSE_ISOMERASE_3"/>
    <property type="match status" value="1"/>
</dbReference>
<dbReference type="InterPro" id="IPR018189">
    <property type="entry name" value="Phosphoglucose_isomerase_CS"/>
</dbReference>
<dbReference type="GO" id="GO:0006096">
    <property type="term" value="P:glycolytic process"/>
    <property type="evidence" value="ECO:0007669"/>
    <property type="project" value="UniProtKB-KW"/>
</dbReference>
<sequence>MLSLEILDNTPKKLLTDERIAAACLESAPVLDAVKAGTGLDIDSMGWMEVTKWAGEQTLSRLEEIAAQVAADSDAFVVIGVGGSNNAARSVVEAFRSDSGVEIIWAGNTLSPAMMNRMLSMLNGKRFTIDCIAKNFETLEPGASFRVLRQLLVSRFGKEEAARRTIATGTPGSRLEEICREEGYTFLAFPTDIGGRYTAMSNVGLLPMAVAGLDIRALVSGAMEMQRQLYTLAADENPALRYAVIRNMLYNDGYKLEMLSSFEPQLKWFYKWWIQLFAESEGKCGKGLFPIASEYSEELHSVGQFVQDGSPILFETFLDIKEQQSSLICHPDEVDDRFGYLDGKDFWEINKASFTATRTAHSRKLPCLTLTIDRLDMKTFGELFYFYQFTCVLSSVLLGVNPFDQPGVEAYKGWMFKALGKPGA</sequence>
<dbReference type="InterPro" id="IPR046348">
    <property type="entry name" value="SIS_dom_sf"/>
</dbReference>
<evidence type="ECO:0000256" key="3">
    <source>
        <dbReference type="ARBA" id="ARBA00023152"/>
    </source>
</evidence>
<dbReference type="PANTHER" id="PTHR11469:SF1">
    <property type="entry name" value="GLUCOSE-6-PHOSPHATE ISOMERASE"/>
    <property type="match status" value="1"/>
</dbReference>
<dbReference type="GO" id="GO:0048029">
    <property type="term" value="F:monosaccharide binding"/>
    <property type="evidence" value="ECO:0007669"/>
    <property type="project" value="TreeGrafter"/>
</dbReference>
<keyword evidence="4 5" id="KW-0413">Isomerase</keyword>
<dbReference type="InterPro" id="IPR035482">
    <property type="entry name" value="SIS_PGI_2"/>
</dbReference>
<protein>
    <recommendedName>
        <fullName evidence="1 5">Glucose-6-phosphate isomerase</fullName>
        <ecNumber evidence="1 5">5.3.1.9</ecNumber>
    </recommendedName>
</protein>
<reference evidence="6" key="2">
    <citation type="journal article" date="2021" name="PeerJ">
        <title>Extensive microbial diversity within the chicken gut microbiome revealed by metagenomics and culture.</title>
        <authorList>
            <person name="Gilroy R."/>
            <person name="Ravi A."/>
            <person name="Getino M."/>
            <person name="Pursley I."/>
            <person name="Horton D.L."/>
            <person name="Alikhan N.F."/>
            <person name="Baker D."/>
            <person name="Gharbi K."/>
            <person name="Hall N."/>
            <person name="Watson M."/>
            <person name="Adriaenssens E.M."/>
            <person name="Foster-Nyarko E."/>
            <person name="Jarju S."/>
            <person name="Secka A."/>
            <person name="Antonio M."/>
            <person name="Oren A."/>
            <person name="Chaudhuri R.R."/>
            <person name="La Ragione R."/>
            <person name="Hildebrand F."/>
            <person name="Pallen M.J."/>
        </authorList>
    </citation>
    <scope>NUCLEOTIDE SEQUENCE</scope>
    <source>
        <strain evidence="6">ChiBcec7-5410</strain>
    </source>
</reference>
<dbReference type="GO" id="GO:0004347">
    <property type="term" value="F:glucose-6-phosphate isomerase activity"/>
    <property type="evidence" value="ECO:0007669"/>
    <property type="project" value="UniProtKB-EC"/>
</dbReference>
<keyword evidence="3 5" id="KW-0324">Glycolysis</keyword>
<accession>A0A9D1KQW3</accession>